<dbReference type="PANTHER" id="PTHR15696:SF0">
    <property type="entry name" value="TELOMERASE-BINDING PROTEIN EST1A"/>
    <property type="match status" value="1"/>
</dbReference>
<protein>
    <recommendedName>
        <fullName evidence="1">DNA/RNA-binding domain-containing protein</fullName>
    </recommendedName>
</protein>
<dbReference type="InParanoid" id="A0A0D1ZXE9"/>
<keyword evidence="3" id="KW-1185">Reference proteome</keyword>
<dbReference type="HOGENOM" id="CLU_010014_4_0_1"/>
<dbReference type="Proteomes" id="UP000053259">
    <property type="component" value="Unassembled WGS sequence"/>
</dbReference>
<dbReference type="PANTHER" id="PTHR15696">
    <property type="entry name" value="SMG-7 SUPPRESSOR WITH MORPHOLOGICAL EFFECT ON GENITALIA PROTEIN 7"/>
    <property type="match status" value="1"/>
</dbReference>
<accession>A0A0D1ZXE9</accession>
<dbReference type="VEuPathDB" id="FungiDB:PV09_09496"/>
<dbReference type="EMBL" id="KN847601">
    <property type="protein sequence ID" value="KIV98744.1"/>
    <property type="molecule type" value="Genomic_DNA"/>
</dbReference>
<dbReference type="SUPFAM" id="SSF48452">
    <property type="entry name" value="TPR-like"/>
    <property type="match status" value="1"/>
</dbReference>
<dbReference type="Gene3D" id="1.25.40.10">
    <property type="entry name" value="Tetratricopeptide repeat domain"/>
    <property type="match status" value="1"/>
</dbReference>
<organism evidence="2 3">
    <name type="scientific">Verruconis gallopava</name>
    <dbReference type="NCBI Taxonomy" id="253628"/>
    <lineage>
        <taxon>Eukaryota</taxon>
        <taxon>Fungi</taxon>
        <taxon>Dikarya</taxon>
        <taxon>Ascomycota</taxon>
        <taxon>Pezizomycotina</taxon>
        <taxon>Dothideomycetes</taxon>
        <taxon>Pleosporomycetidae</taxon>
        <taxon>Venturiales</taxon>
        <taxon>Sympoventuriaceae</taxon>
        <taxon>Verruconis</taxon>
    </lineage>
</organism>
<name>A0A0D1ZXE9_9PEZI</name>
<sequence length="546" mass="62660">MLLKPDSRPISQAQLAAEVKSIYTGLTMIESKCIHADGAMRDGKYRISNDHWKVLNALHRTLLHEYHDFFLASQHPTASWALRRLASKYSMPARMWKHGIHSFLELLRYQLPNSLEFMMNFIYTAYQMMSLLYETVPAFKNTWIECLGNLGSYRMAIDNGNVRDHENWASVSRFWYTKAADRSPEVGRLYHHLAILARPNALQQLFLYSRSLISVQIFTTARETILTLFNPILGRSDAASSHMSQLDTIFIKASAILFTKEHLDDFKRFHDGFTELLDQHISRVTAEWREQGVWVIISLLGALFDYGNDSPLRRVFELGFHLLAQQPRDKSQADQSATFDPQQAQSDGDTVMENLNVPTTVDSESKIAFKHALKFYTTVVTSVLRRLGDENVLPFVHILLVFLLSLIQVKSLDSRIESAYIVKTILARVPLGELCSFLNTLARSNSADARYETETFVRSERKDSIPLPEDHLIRGQVWAQHYFPADLFKSGEWDDEEGKIEHASTVIMRANRVLNLGFRLAQLHKFGIQYDVRTKTFNLINHPNCG</sequence>
<dbReference type="STRING" id="253628.A0A0D1ZXE9"/>
<dbReference type="GO" id="GO:0042162">
    <property type="term" value="F:telomeric DNA binding"/>
    <property type="evidence" value="ECO:0007669"/>
    <property type="project" value="TreeGrafter"/>
</dbReference>
<dbReference type="AlphaFoldDB" id="A0A0D1ZXE9"/>
<reference evidence="2 3" key="1">
    <citation type="submission" date="2015-01" db="EMBL/GenBank/DDBJ databases">
        <title>The Genome Sequence of Ochroconis gallopava CBS43764.</title>
        <authorList>
            <consortium name="The Broad Institute Genomics Platform"/>
            <person name="Cuomo C."/>
            <person name="de Hoog S."/>
            <person name="Gorbushina A."/>
            <person name="Stielow B."/>
            <person name="Teixiera M."/>
            <person name="Abouelleil A."/>
            <person name="Chapman S.B."/>
            <person name="Priest M."/>
            <person name="Young S.K."/>
            <person name="Wortman J."/>
            <person name="Nusbaum C."/>
            <person name="Birren B."/>
        </authorList>
    </citation>
    <scope>NUCLEOTIDE SEQUENCE [LARGE SCALE GENOMIC DNA]</scope>
    <source>
        <strain evidence="2 3">CBS 43764</strain>
    </source>
</reference>
<gene>
    <name evidence="2" type="ORF">PV09_09496</name>
</gene>
<dbReference type="InterPro" id="IPR045153">
    <property type="entry name" value="Est1/Ebs1-like"/>
</dbReference>
<evidence type="ECO:0000259" key="1">
    <source>
        <dbReference type="Pfam" id="PF10373"/>
    </source>
</evidence>
<dbReference type="GO" id="GO:0005697">
    <property type="term" value="C:telomerase holoenzyme complex"/>
    <property type="evidence" value="ECO:0007669"/>
    <property type="project" value="TreeGrafter"/>
</dbReference>
<proteinExistence type="predicted"/>
<dbReference type="Pfam" id="PF10373">
    <property type="entry name" value="EST1_DNA_bind"/>
    <property type="match status" value="1"/>
</dbReference>
<evidence type="ECO:0000313" key="3">
    <source>
        <dbReference type="Proteomes" id="UP000053259"/>
    </source>
</evidence>
<dbReference type="OrthoDB" id="2017974at2759"/>
<dbReference type="InterPro" id="IPR018834">
    <property type="entry name" value="DNA/RNA-bd_Est1-type"/>
</dbReference>
<dbReference type="GeneID" id="27317469"/>
<dbReference type="GO" id="GO:0000184">
    <property type="term" value="P:nuclear-transcribed mRNA catabolic process, nonsense-mediated decay"/>
    <property type="evidence" value="ECO:0007669"/>
    <property type="project" value="TreeGrafter"/>
</dbReference>
<dbReference type="RefSeq" id="XP_016208614.1">
    <property type="nucleotide sequence ID" value="XM_016363561.1"/>
</dbReference>
<feature type="domain" description="DNA/RNA-binding" evidence="1">
    <location>
        <begin position="175"/>
        <end position="475"/>
    </location>
</feature>
<dbReference type="FunFam" id="1.25.40.10:FF:000202">
    <property type="entry name" value="Unplaced genomic scaffold supercont1.7, whole genome shotgun sequence"/>
    <property type="match status" value="1"/>
</dbReference>
<dbReference type="InterPro" id="IPR011990">
    <property type="entry name" value="TPR-like_helical_dom_sf"/>
</dbReference>
<dbReference type="GO" id="GO:0070034">
    <property type="term" value="F:telomerase RNA binding"/>
    <property type="evidence" value="ECO:0007669"/>
    <property type="project" value="TreeGrafter"/>
</dbReference>
<evidence type="ECO:0000313" key="2">
    <source>
        <dbReference type="EMBL" id="KIV98744.1"/>
    </source>
</evidence>